<dbReference type="EMBL" id="CP076456">
    <property type="protein sequence ID" value="QWQ35923.1"/>
    <property type="molecule type" value="Genomic_DNA"/>
</dbReference>
<feature type="compositionally biased region" description="Low complexity" evidence="10">
    <location>
        <begin position="530"/>
        <end position="553"/>
    </location>
</feature>
<dbReference type="Proteomes" id="UP000680588">
    <property type="component" value="Chromosome"/>
</dbReference>
<protein>
    <recommendedName>
        <fullName evidence="4 9">Beta-lactamase</fullName>
        <ecNumber evidence="4 9">3.5.2.6</ecNumber>
    </recommendedName>
</protein>
<comment type="catalytic activity">
    <reaction evidence="9">
        <text>a beta-lactam + H2O = a substituted beta-amino acid</text>
        <dbReference type="Rhea" id="RHEA:20401"/>
        <dbReference type="ChEBI" id="CHEBI:15377"/>
        <dbReference type="ChEBI" id="CHEBI:35627"/>
        <dbReference type="ChEBI" id="CHEBI:140347"/>
        <dbReference type="EC" id="3.5.2.6"/>
    </reaction>
</comment>
<evidence type="ECO:0000256" key="4">
    <source>
        <dbReference type="ARBA" id="ARBA00012865"/>
    </source>
</evidence>
<evidence type="ECO:0000256" key="6">
    <source>
        <dbReference type="ARBA" id="ARBA00022801"/>
    </source>
</evidence>
<dbReference type="GO" id="GO:0017001">
    <property type="term" value="P:antibiotic catabolic process"/>
    <property type="evidence" value="ECO:0007669"/>
    <property type="project" value="InterPro"/>
</dbReference>
<organism evidence="15 16">
    <name type="scientific">Arthrobacter sunyaminii</name>
    <dbReference type="NCBI Taxonomy" id="2816859"/>
    <lineage>
        <taxon>Bacteria</taxon>
        <taxon>Bacillati</taxon>
        <taxon>Actinomycetota</taxon>
        <taxon>Actinomycetes</taxon>
        <taxon>Micrococcales</taxon>
        <taxon>Micrococcaceae</taxon>
        <taxon>Arthrobacter</taxon>
    </lineage>
</organism>
<evidence type="ECO:0000256" key="1">
    <source>
        <dbReference type="ARBA" id="ARBA00004370"/>
    </source>
</evidence>
<dbReference type="Pfam" id="PF05223">
    <property type="entry name" value="MecA_N"/>
    <property type="match status" value="1"/>
</dbReference>
<dbReference type="PROSITE" id="PS51257">
    <property type="entry name" value="PROKAR_LIPOPROTEIN"/>
    <property type="match status" value="1"/>
</dbReference>
<feature type="signal peptide" evidence="11">
    <location>
        <begin position="1"/>
        <end position="22"/>
    </location>
</feature>
<evidence type="ECO:0000256" key="10">
    <source>
        <dbReference type="SAM" id="MobiDB-lite"/>
    </source>
</evidence>
<dbReference type="GO" id="GO:0071555">
    <property type="term" value="P:cell wall organization"/>
    <property type="evidence" value="ECO:0007669"/>
    <property type="project" value="TreeGrafter"/>
</dbReference>
<dbReference type="EC" id="3.5.2.6" evidence="4 9"/>
<dbReference type="PROSITE" id="PS00337">
    <property type="entry name" value="BETA_LACTAMASE_D"/>
    <property type="match status" value="1"/>
</dbReference>
<dbReference type="SUPFAM" id="SSF56519">
    <property type="entry name" value="Penicillin binding protein dimerisation domain"/>
    <property type="match status" value="1"/>
</dbReference>
<dbReference type="InterPro" id="IPR012338">
    <property type="entry name" value="Beta-lactam/transpept-like"/>
</dbReference>
<keyword evidence="16" id="KW-1185">Reference proteome</keyword>
<dbReference type="Gene3D" id="3.40.710.10">
    <property type="entry name" value="DD-peptidase/beta-lactamase superfamily"/>
    <property type="match status" value="1"/>
</dbReference>
<dbReference type="InterPro" id="IPR002137">
    <property type="entry name" value="Beta-lactam_class-D_AS"/>
</dbReference>
<evidence type="ECO:0000259" key="14">
    <source>
        <dbReference type="Pfam" id="PF05223"/>
    </source>
</evidence>
<evidence type="ECO:0000256" key="3">
    <source>
        <dbReference type="ARBA" id="ARBA00007898"/>
    </source>
</evidence>
<evidence type="ECO:0000256" key="7">
    <source>
        <dbReference type="ARBA" id="ARBA00023136"/>
    </source>
</evidence>
<dbReference type="InterPro" id="IPR007887">
    <property type="entry name" value="MecA_N"/>
</dbReference>
<keyword evidence="6 9" id="KW-0378">Hydrolase</keyword>
<dbReference type="GO" id="GO:0008800">
    <property type="term" value="F:beta-lactamase activity"/>
    <property type="evidence" value="ECO:0007669"/>
    <property type="project" value="UniProtKB-UniRule"/>
</dbReference>
<dbReference type="InterPro" id="IPR050515">
    <property type="entry name" value="Beta-lactam/transpept"/>
</dbReference>
<feature type="domain" description="Penicillin-binding protein dimerisation" evidence="13">
    <location>
        <begin position="151"/>
        <end position="316"/>
    </location>
</feature>
<proteinExistence type="inferred from homology"/>
<dbReference type="SUPFAM" id="SSF56601">
    <property type="entry name" value="beta-lactamase/transpeptidase-like"/>
    <property type="match status" value="1"/>
</dbReference>
<comment type="subcellular location">
    <subcellularLocation>
        <location evidence="1">Membrane</location>
    </subcellularLocation>
</comment>
<feature type="domain" description="NTF2-like N-terminal transpeptidase" evidence="14">
    <location>
        <begin position="58"/>
        <end position="142"/>
    </location>
</feature>
<dbReference type="Gene3D" id="3.90.1310.10">
    <property type="entry name" value="Penicillin-binding protein 2a (Domain 2)"/>
    <property type="match status" value="1"/>
</dbReference>
<comment type="similarity">
    <text evidence="2">Belongs to the transpeptidase family.</text>
</comment>
<dbReference type="AlphaFoldDB" id="A0A975S564"/>
<evidence type="ECO:0000256" key="8">
    <source>
        <dbReference type="ARBA" id="ARBA00023251"/>
    </source>
</evidence>
<keyword evidence="5 11" id="KW-0732">Signal</keyword>
<comment type="similarity">
    <text evidence="3 9">Belongs to the class-D beta-lactamase family.</text>
</comment>
<evidence type="ECO:0000313" key="16">
    <source>
        <dbReference type="Proteomes" id="UP000680588"/>
    </source>
</evidence>
<evidence type="ECO:0000256" key="11">
    <source>
        <dbReference type="SAM" id="SignalP"/>
    </source>
</evidence>
<dbReference type="KEGG" id="asun:KG104_15955"/>
<dbReference type="PANTHER" id="PTHR30627">
    <property type="entry name" value="PEPTIDOGLYCAN D,D-TRANSPEPTIDASE"/>
    <property type="match status" value="1"/>
</dbReference>
<dbReference type="InterPro" id="IPR001460">
    <property type="entry name" value="PCN-bd_Tpept"/>
</dbReference>
<evidence type="ECO:0000256" key="9">
    <source>
        <dbReference type="RuleBase" id="RU361140"/>
    </source>
</evidence>
<evidence type="ECO:0000256" key="5">
    <source>
        <dbReference type="ARBA" id="ARBA00022729"/>
    </source>
</evidence>
<evidence type="ECO:0000256" key="2">
    <source>
        <dbReference type="ARBA" id="ARBA00007171"/>
    </source>
</evidence>
<dbReference type="GO" id="GO:0005886">
    <property type="term" value="C:plasma membrane"/>
    <property type="evidence" value="ECO:0007669"/>
    <property type="project" value="TreeGrafter"/>
</dbReference>
<accession>A0A975S564</accession>
<dbReference type="InterPro" id="IPR036138">
    <property type="entry name" value="PBP_dimer_sf"/>
</dbReference>
<name>A0A975S564_9MICC</name>
<dbReference type="GO" id="GO:0046677">
    <property type="term" value="P:response to antibiotic"/>
    <property type="evidence" value="ECO:0007669"/>
    <property type="project" value="UniProtKB-UniRule"/>
</dbReference>
<evidence type="ECO:0000313" key="15">
    <source>
        <dbReference type="EMBL" id="QWQ35923.1"/>
    </source>
</evidence>
<dbReference type="InterPro" id="IPR005311">
    <property type="entry name" value="PBP_dimer"/>
</dbReference>
<dbReference type="PANTHER" id="PTHR30627:SF24">
    <property type="entry name" value="PENICILLIN-BINDING PROTEIN 4B"/>
    <property type="match status" value="1"/>
</dbReference>
<gene>
    <name evidence="15" type="ORF">KG104_15955</name>
</gene>
<feature type="chain" id="PRO_5038911489" description="Beta-lactamase" evidence="11">
    <location>
        <begin position="23"/>
        <end position="657"/>
    </location>
</feature>
<dbReference type="GO" id="GO:0008658">
    <property type="term" value="F:penicillin binding"/>
    <property type="evidence" value="ECO:0007669"/>
    <property type="project" value="InterPro"/>
</dbReference>
<evidence type="ECO:0000259" key="13">
    <source>
        <dbReference type="Pfam" id="PF03717"/>
    </source>
</evidence>
<evidence type="ECO:0000259" key="12">
    <source>
        <dbReference type="Pfam" id="PF00905"/>
    </source>
</evidence>
<reference evidence="15" key="1">
    <citation type="submission" date="2021-06" db="EMBL/GenBank/DDBJ databases">
        <title>Novel species in genus Arthrobacter.</title>
        <authorList>
            <person name="Zhang G."/>
        </authorList>
    </citation>
    <scope>NUCLEOTIDE SEQUENCE</scope>
    <source>
        <strain evidence="15">Zg-ZUI122</strain>
    </source>
</reference>
<feature type="domain" description="Penicillin-binding protein transpeptidase" evidence="12">
    <location>
        <begin position="352"/>
        <end position="649"/>
    </location>
</feature>
<dbReference type="RefSeq" id="WP_207347723.1">
    <property type="nucleotide sequence ID" value="NZ_CP076456.1"/>
</dbReference>
<sequence length="657" mass="66466">MGKNRALTTVLAVSALTLTLMSCSSEKPSPDDAAAALAEGLSNADVSASSFTAGTPAQVNTELETLLAGMGPVRPAVTVAGIDEDAENDDAAAVRLAYAWDVNMDSAPDWSYESTAQLRRGEDDAWQVQWAPSVLFESLADGDRLVRTTSPGLRADVLDRNGQPLMGSRPVLRIGINKPDIPEDRQAASATALAELAGLDPAGYAAQVAASGPEAFVEAIVQRQEADGPVTPEALAGIPGALSIPDSRVLAPTRTFARALLGTVGEATAELIEESEGRLSAGNQTGLSGLQQQYDEQLQGTPGVAVTLENTSGNNIVFSINSEDGTALQTTLDPRLQSLAEGILEDEPSASAIVAIQPSTGDVLTVANGPGSEGQQTALLGQYPPGSTFKIATSLALLRQGVTPDSSLSCPAELSVDGRKFNNAGSYPAAFVGEIPLRDAFAQSCNTAFINTRDTVPQDALASAAQDLGIGVSASMGVPAFFGSVPEEADGTAHAASMIGQGEVLVSPLALAVAAASVGKGERVTPLLVTPGPEAETAGAESGSSSAPASLSPSPAPTGAGGAGAFTAAEATSLRDMMRGVVTDGGANMLVDVPGEPVLAKTGTAEFGSETPPRTHAWVVAVQGDLAVAVFVAEGELGSTSGGPLMKAFLDGAAGQP</sequence>
<feature type="region of interest" description="Disordered" evidence="10">
    <location>
        <begin position="527"/>
        <end position="564"/>
    </location>
</feature>
<keyword evidence="7" id="KW-0472">Membrane</keyword>
<dbReference type="Pfam" id="PF03717">
    <property type="entry name" value="PBP_dimer"/>
    <property type="match status" value="1"/>
</dbReference>
<dbReference type="Pfam" id="PF00905">
    <property type="entry name" value="Transpeptidase"/>
    <property type="match status" value="1"/>
</dbReference>
<keyword evidence="8 9" id="KW-0046">Antibiotic resistance</keyword>
<dbReference type="GO" id="GO:0071972">
    <property type="term" value="F:peptidoglycan L,D-transpeptidase activity"/>
    <property type="evidence" value="ECO:0007669"/>
    <property type="project" value="TreeGrafter"/>
</dbReference>